<dbReference type="GO" id="GO:0003677">
    <property type="term" value="F:DNA binding"/>
    <property type="evidence" value="ECO:0007669"/>
    <property type="project" value="UniProtKB-KW"/>
</dbReference>
<name>A0A9D2L884_9FIRM</name>
<comment type="caution">
    <text evidence="6">The sequence shown here is derived from an EMBL/GenBank/DDBJ whole genome shotgun (WGS) entry which is preliminary data.</text>
</comment>
<evidence type="ECO:0000313" key="7">
    <source>
        <dbReference type="Proteomes" id="UP000886804"/>
    </source>
</evidence>
<dbReference type="PROSITE" id="PS50931">
    <property type="entry name" value="HTH_LYSR"/>
    <property type="match status" value="2"/>
</dbReference>
<dbReference type="Gene3D" id="1.10.10.10">
    <property type="entry name" value="Winged helix-like DNA-binding domain superfamily/Winged helix DNA-binding domain"/>
    <property type="match status" value="2"/>
</dbReference>
<protein>
    <submittedName>
        <fullName evidence="6">LysR family transcriptional regulator</fullName>
    </submittedName>
</protein>
<reference evidence="6" key="2">
    <citation type="submission" date="2021-04" db="EMBL/GenBank/DDBJ databases">
        <authorList>
            <person name="Gilroy R."/>
        </authorList>
    </citation>
    <scope>NUCLEOTIDE SEQUENCE</scope>
    <source>
        <strain evidence="6">CHK188-4685</strain>
    </source>
</reference>
<dbReference type="InterPro" id="IPR005119">
    <property type="entry name" value="LysR_subst-bd"/>
</dbReference>
<dbReference type="EMBL" id="DWYS01000096">
    <property type="protein sequence ID" value="HJB07800.1"/>
    <property type="molecule type" value="Genomic_DNA"/>
</dbReference>
<dbReference type="PRINTS" id="PR00039">
    <property type="entry name" value="HTHLYSR"/>
</dbReference>
<dbReference type="PANTHER" id="PTHR30419">
    <property type="entry name" value="HTH-TYPE TRANSCRIPTIONAL REGULATOR YBHD"/>
    <property type="match status" value="1"/>
</dbReference>
<evidence type="ECO:0000256" key="3">
    <source>
        <dbReference type="ARBA" id="ARBA00023125"/>
    </source>
</evidence>
<keyword evidence="3" id="KW-0238">DNA-binding</keyword>
<dbReference type="InterPro" id="IPR036390">
    <property type="entry name" value="WH_DNA-bd_sf"/>
</dbReference>
<dbReference type="SUPFAM" id="SSF53850">
    <property type="entry name" value="Periplasmic binding protein-like II"/>
    <property type="match status" value="1"/>
</dbReference>
<evidence type="ECO:0000259" key="5">
    <source>
        <dbReference type="PROSITE" id="PS50931"/>
    </source>
</evidence>
<evidence type="ECO:0000256" key="4">
    <source>
        <dbReference type="ARBA" id="ARBA00023163"/>
    </source>
</evidence>
<dbReference type="InterPro" id="IPR036388">
    <property type="entry name" value="WH-like_DNA-bd_sf"/>
</dbReference>
<accession>A0A9D2L884</accession>
<keyword evidence="4" id="KW-0804">Transcription</keyword>
<dbReference type="GO" id="GO:0003700">
    <property type="term" value="F:DNA-binding transcription factor activity"/>
    <property type="evidence" value="ECO:0007669"/>
    <property type="project" value="InterPro"/>
</dbReference>
<dbReference type="Pfam" id="PF00126">
    <property type="entry name" value="HTH_1"/>
    <property type="match status" value="2"/>
</dbReference>
<evidence type="ECO:0000256" key="1">
    <source>
        <dbReference type="ARBA" id="ARBA00009437"/>
    </source>
</evidence>
<dbReference type="InterPro" id="IPR000847">
    <property type="entry name" value="LysR_HTH_N"/>
</dbReference>
<dbReference type="Gene3D" id="3.40.190.290">
    <property type="match status" value="1"/>
</dbReference>
<reference evidence="6" key="1">
    <citation type="journal article" date="2021" name="PeerJ">
        <title>Extensive microbial diversity within the chicken gut microbiome revealed by metagenomics and culture.</title>
        <authorList>
            <person name="Gilroy R."/>
            <person name="Ravi A."/>
            <person name="Getino M."/>
            <person name="Pursley I."/>
            <person name="Horton D.L."/>
            <person name="Alikhan N.F."/>
            <person name="Baker D."/>
            <person name="Gharbi K."/>
            <person name="Hall N."/>
            <person name="Watson M."/>
            <person name="Adriaenssens E.M."/>
            <person name="Foster-Nyarko E."/>
            <person name="Jarju S."/>
            <person name="Secka A."/>
            <person name="Antonio M."/>
            <person name="Oren A."/>
            <person name="Chaudhuri R.R."/>
            <person name="La Ragione R."/>
            <person name="Hildebrand F."/>
            <person name="Pallen M.J."/>
        </authorList>
    </citation>
    <scope>NUCLEOTIDE SEQUENCE</scope>
    <source>
        <strain evidence="6">CHK188-4685</strain>
    </source>
</reference>
<proteinExistence type="inferred from homology"/>
<organism evidence="6 7">
    <name type="scientific">Candidatus Enterocloster faecavium</name>
    <dbReference type="NCBI Taxonomy" id="2838560"/>
    <lineage>
        <taxon>Bacteria</taxon>
        <taxon>Bacillati</taxon>
        <taxon>Bacillota</taxon>
        <taxon>Clostridia</taxon>
        <taxon>Lachnospirales</taxon>
        <taxon>Lachnospiraceae</taxon>
        <taxon>Enterocloster</taxon>
    </lineage>
</organism>
<dbReference type="Proteomes" id="UP000886804">
    <property type="component" value="Unassembled WGS sequence"/>
</dbReference>
<keyword evidence="2" id="KW-0805">Transcription regulation</keyword>
<feature type="domain" description="HTH lysR-type" evidence="5">
    <location>
        <begin position="86"/>
        <end position="143"/>
    </location>
</feature>
<feature type="domain" description="HTH lysR-type" evidence="5">
    <location>
        <begin position="1"/>
        <end position="58"/>
    </location>
</feature>
<dbReference type="Pfam" id="PF03466">
    <property type="entry name" value="LysR_substrate"/>
    <property type="match status" value="1"/>
</dbReference>
<dbReference type="AlphaFoldDB" id="A0A9D2L884"/>
<evidence type="ECO:0000256" key="2">
    <source>
        <dbReference type="ARBA" id="ARBA00023015"/>
    </source>
</evidence>
<dbReference type="GO" id="GO:0005829">
    <property type="term" value="C:cytosol"/>
    <property type="evidence" value="ECO:0007669"/>
    <property type="project" value="TreeGrafter"/>
</dbReference>
<gene>
    <name evidence="6" type="ORF">H9716_08045</name>
</gene>
<sequence>MDERQLVYAAAIEKAGSLGQAARELNREYSTLARSLKRLEEELGSPLFRRGSLGLRMTSEGEAFFAWAHQAIEVFQKMGRKQEGNLTEREMEYLLRIRRERGIARAAQSLYIAQPSLSQILMKLEKECGFALFIREKDGVRETKEGSRFLDQVEELEGIYRKMRRNLEEFQQLKRGLVSFGIPINLGTSLLPDILPRFSALYPGVEVRFFENNSVELDRMVLEGRTDFNIMHVQPPKENLEYETLGVDPFCLAAPVSWEERLGLQEGTIGKGELKRLEQEPFIMVARGQKLRQTADEILSRAQVRPKVLFSTKSMETAKRLVAAGMGLTLLPMSYTTLLSDRKGILCVPISEELEASWKIVIAYPKGEELPCCCWEFLRLLRQRMRERQRDSTEKEM</sequence>
<dbReference type="CDD" id="cd05466">
    <property type="entry name" value="PBP2_LTTR_substrate"/>
    <property type="match status" value="1"/>
</dbReference>
<comment type="similarity">
    <text evidence="1">Belongs to the LysR transcriptional regulatory family.</text>
</comment>
<evidence type="ECO:0000313" key="6">
    <source>
        <dbReference type="EMBL" id="HJB07800.1"/>
    </source>
</evidence>
<dbReference type="SUPFAM" id="SSF46785">
    <property type="entry name" value="Winged helix' DNA-binding domain"/>
    <property type="match status" value="2"/>
</dbReference>
<dbReference type="InterPro" id="IPR050950">
    <property type="entry name" value="HTH-type_LysR_regulators"/>
</dbReference>